<gene>
    <name evidence="2" type="ORF">FOC4_g10004187</name>
</gene>
<name>N1SB06_FUSC4</name>
<reference evidence="3" key="1">
    <citation type="submission" date="2012-09" db="EMBL/GenBank/DDBJ databases">
        <title>Genome sequencing and comparative transcriptomics of race 1 and race 4 of banana pathogen: Fusarium oxysporum f. sp. cubense.</title>
        <authorList>
            <person name="Fang X."/>
            <person name="Huang J."/>
        </authorList>
    </citation>
    <scope>NUCLEOTIDE SEQUENCE [LARGE SCALE GENOMIC DNA]</scope>
    <source>
        <strain evidence="3">race 4</strain>
    </source>
</reference>
<keyword evidence="1" id="KW-0812">Transmembrane</keyword>
<organism evidence="2 3">
    <name type="scientific">Fusarium oxysporum f. sp. cubense (strain race 4)</name>
    <name type="common">Panama disease fungus</name>
    <dbReference type="NCBI Taxonomy" id="2502994"/>
    <lineage>
        <taxon>Eukaryota</taxon>
        <taxon>Fungi</taxon>
        <taxon>Dikarya</taxon>
        <taxon>Ascomycota</taxon>
        <taxon>Pezizomycotina</taxon>
        <taxon>Sordariomycetes</taxon>
        <taxon>Hypocreomycetidae</taxon>
        <taxon>Hypocreales</taxon>
        <taxon>Nectriaceae</taxon>
        <taxon>Fusarium</taxon>
        <taxon>Fusarium oxysporum species complex</taxon>
    </lineage>
</organism>
<feature type="transmembrane region" description="Helical" evidence="1">
    <location>
        <begin position="167"/>
        <end position="188"/>
    </location>
</feature>
<proteinExistence type="predicted"/>
<dbReference type="HOGENOM" id="CLU_461536_0_0_1"/>
<dbReference type="AlphaFoldDB" id="N1SB06"/>
<evidence type="ECO:0000313" key="2">
    <source>
        <dbReference type="EMBL" id="EMT72710.1"/>
    </source>
</evidence>
<keyword evidence="3" id="KW-1185">Reference proteome</keyword>
<dbReference type="STRING" id="1229665.N1SB06"/>
<accession>N1SB06</accession>
<feature type="transmembrane region" description="Helical" evidence="1">
    <location>
        <begin position="457"/>
        <end position="478"/>
    </location>
</feature>
<sequence length="591" mass="65071">MKVSGSCRMDYSWATRRKSPVGYTWDTYYPWGEKETNQSFSVATELSPSYRLDFVTWLHPDIDKTRFAYPMMTHVSMAAGVATVKTYVGSASGAYIDAGASSLVGDMTRLILASYLSSRQIFQEIVLMPRPSPNSPSILDAAVGKLLDGARDFVVRTDEAVAMRLDLLIIAPTLLALLWLAVGALELLKRKDIWRRFGARAGALSATQLFRQLDEHLSGHDWTGTTAAIPQPSVEDSGLAIDVSESACMPSDMLPILATTIHLAECFQRQSAVHEINAQYFALQNFADLVMKVSGSCRMDYSWATRRKSPVGYTWDTYYPWGEKETNQSFSVATELSPSYRLDFVTWLHPDIDKTRFAYPMMTHVSMAAGVATVKTYVGSASGAYIDAGASSLVGDMTRLILASYLSSRQIFQEIVLMPRPSPNSPSILDAAVGKLLDGARDFVVRTDEAVAMRLDLLIIAPTLLALLWLAVGALELLKRKDIWRRFGARAGALSATQLFRQLDEHLSGHDWTGTTAAIPQPSVEDSGLAIDVSESACMPKSNSVDSGCKEPSITFTTIKRENVPERRQVEDLEAEAVEQSEGAVRMELLL</sequence>
<dbReference type="Proteomes" id="UP000016929">
    <property type="component" value="Unassembled WGS sequence"/>
</dbReference>
<dbReference type="OrthoDB" id="5337208at2759"/>
<keyword evidence="1" id="KW-1133">Transmembrane helix</keyword>
<keyword evidence="1" id="KW-0472">Membrane</keyword>
<evidence type="ECO:0000313" key="3">
    <source>
        <dbReference type="Proteomes" id="UP000016929"/>
    </source>
</evidence>
<reference evidence="3" key="2">
    <citation type="journal article" date="2014" name="PLoS ONE">
        <title>Genome and Transcriptome Analysis of the Fungal Pathogen Fusarium oxysporum f. sp. cubense Causing Banana Vascular Wilt Disease.</title>
        <authorList>
            <person name="Guo L."/>
            <person name="Han L."/>
            <person name="Yang L."/>
            <person name="Zeng H."/>
            <person name="Fan D."/>
            <person name="Zhu Y."/>
            <person name="Feng Y."/>
            <person name="Wang G."/>
            <person name="Peng C."/>
            <person name="Jiang X."/>
            <person name="Zhou D."/>
            <person name="Ni P."/>
            <person name="Liang C."/>
            <person name="Liu L."/>
            <person name="Wang J."/>
            <person name="Mao C."/>
            <person name="Fang X."/>
            <person name="Peng M."/>
            <person name="Huang J."/>
        </authorList>
    </citation>
    <scope>NUCLEOTIDE SEQUENCE [LARGE SCALE GENOMIC DNA]</scope>
    <source>
        <strain evidence="3">race 4</strain>
    </source>
</reference>
<dbReference type="EMBL" id="KB726264">
    <property type="protein sequence ID" value="EMT72710.1"/>
    <property type="molecule type" value="Genomic_DNA"/>
</dbReference>
<protein>
    <submittedName>
        <fullName evidence="2">Uncharacterized protein</fullName>
    </submittedName>
</protein>
<evidence type="ECO:0000256" key="1">
    <source>
        <dbReference type="SAM" id="Phobius"/>
    </source>
</evidence>